<dbReference type="AlphaFoldDB" id="A0A0H4QJJ2"/>
<name>A0A0H4QJJ2_9LACO</name>
<dbReference type="OrthoDB" id="1706970at2"/>
<dbReference type="KEGG" id="lgn:ABM34_04255"/>
<dbReference type="PATRIC" id="fig|1007676.4.peg.869"/>
<proteinExistence type="predicted"/>
<sequence length="164" mass="18156">MRNLKVRDITRLAIVAALYVALTLAPGLSAFAYGAIQFRVSEILMLLVFFNPKYSWSLIIGCFITNIFSSQLGLPDLIFGTMATAISCLLIVLISNKMKLIWLVPVFCAVVNGLIVGAELFYVIHVPFWLTVGTVAIGEFAVVAVGTVVFYFLMNNRNFVRIIK</sequence>
<feature type="transmembrane region" description="Helical" evidence="1">
    <location>
        <begin position="12"/>
        <end position="36"/>
    </location>
</feature>
<dbReference type="Proteomes" id="UP000036106">
    <property type="component" value="Chromosome"/>
</dbReference>
<dbReference type="InterPro" id="IPR010387">
    <property type="entry name" value="QueT"/>
</dbReference>
<feature type="transmembrane region" description="Helical" evidence="1">
    <location>
        <begin position="100"/>
        <end position="122"/>
    </location>
</feature>
<gene>
    <name evidence="2" type="ORF">ABM34_04255</name>
</gene>
<evidence type="ECO:0000313" key="2">
    <source>
        <dbReference type="EMBL" id="AKP66848.1"/>
    </source>
</evidence>
<evidence type="ECO:0000313" key="3">
    <source>
        <dbReference type="Proteomes" id="UP000036106"/>
    </source>
</evidence>
<dbReference type="PANTHER" id="PTHR40044:SF1">
    <property type="entry name" value="INTEGRAL MEMBRANE PROTEIN"/>
    <property type="match status" value="1"/>
</dbReference>
<protein>
    <recommendedName>
        <fullName evidence="4">QueT transporter family protein</fullName>
    </recommendedName>
</protein>
<evidence type="ECO:0000256" key="1">
    <source>
        <dbReference type="SAM" id="Phobius"/>
    </source>
</evidence>
<accession>A0A0H4QJJ2</accession>
<evidence type="ECO:0008006" key="4">
    <source>
        <dbReference type="Google" id="ProtNLM"/>
    </source>
</evidence>
<keyword evidence="3" id="KW-1185">Reference proteome</keyword>
<feature type="transmembrane region" description="Helical" evidence="1">
    <location>
        <begin position="74"/>
        <end position="93"/>
    </location>
</feature>
<dbReference type="EMBL" id="CP012034">
    <property type="protein sequence ID" value="AKP66848.1"/>
    <property type="molecule type" value="Genomic_DNA"/>
</dbReference>
<dbReference type="STRING" id="1007676.ABM34_04255"/>
<keyword evidence="1" id="KW-0812">Transmembrane</keyword>
<keyword evidence="1" id="KW-1133">Transmembrane helix</keyword>
<keyword evidence="1" id="KW-0472">Membrane</keyword>
<feature type="transmembrane region" description="Helical" evidence="1">
    <location>
        <begin position="128"/>
        <end position="154"/>
    </location>
</feature>
<reference evidence="3" key="1">
    <citation type="submission" date="2015-07" db="EMBL/GenBank/DDBJ databases">
        <title>Lactobacillus ginsenosidimutans/EMML 3141/ whole genome sequencing.</title>
        <authorList>
            <person name="Kim M.K."/>
            <person name="Im W.-T."/>
            <person name="Srinivasan S."/>
            <person name="Lee J.-J."/>
        </authorList>
    </citation>
    <scope>NUCLEOTIDE SEQUENCE [LARGE SCALE GENOMIC DNA]</scope>
    <source>
        <strain evidence="3">EMML 3041</strain>
    </source>
</reference>
<dbReference type="RefSeq" id="WP_048703693.1">
    <property type="nucleotide sequence ID" value="NZ_CP012034.1"/>
</dbReference>
<dbReference type="PANTHER" id="PTHR40044">
    <property type="entry name" value="INTEGRAL MEMBRANE PROTEIN-RELATED"/>
    <property type="match status" value="1"/>
</dbReference>
<dbReference type="Pfam" id="PF06177">
    <property type="entry name" value="QueT"/>
    <property type="match status" value="1"/>
</dbReference>
<organism evidence="2 3">
    <name type="scientific">Companilactobacillus ginsenosidimutans</name>
    <dbReference type="NCBI Taxonomy" id="1007676"/>
    <lineage>
        <taxon>Bacteria</taxon>
        <taxon>Bacillati</taxon>
        <taxon>Bacillota</taxon>
        <taxon>Bacilli</taxon>
        <taxon>Lactobacillales</taxon>
        <taxon>Lactobacillaceae</taxon>
        <taxon>Companilactobacillus</taxon>
    </lineage>
</organism>
<dbReference type="PIRSF" id="PIRSF031501">
    <property type="entry name" value="QueT"/>
    <property type="match status" value="1"/>
</dbReference>